<reference evidence="5 6" key="1">
    <citation type="submission" date="2021-01" db="EMBL/GenBank/DDBJ databases">
        <title>Genomic Encyclopedia of Type Strains, Phase IV (KMG-IV): sequencing the most valuable type-strain genomes for metagenomic binning, comparative biology and taxonomic classification.</title>
        <authorList>
            <person name="Goeker M."/>
        </authorList>
    </citation>
    <scope>NUCLEOTIDE SEQUENCE [LARGE SCALE GENOMIC DNA]</scope>
    <source>
        <strain evidence="5 6">DSM 23711</strain>
    </source>
</reference>
<dbReference type="Proteomes" id="UP001296943">
    <property type="component" value="Unassembled WGS sequence"/>
</dbReference>
<protein>
    <submittedName>
        <fullName evidence="5">AraC-like DNA-binding protein</fullName>
    </submittedName>
</protein>
<dbReference type="PRINTS" id="PR00032">
    <property type="entry name" value="HTHARAC"/>
</dbReference>
<dbReference type="SUPFAM" id="SSF51215">
    <property type="entry name" value="Regulatory protein AraC"/>
    <property type="match status" value="1"/>
</dbReference>
<name>A0ABS2MWT1_9BACI</name>
<dbReference type="PANTHER" id="PTHR43280">
    <property type="entry name" value="ARAC-FAMILY TRANSCRIPTIONAL REGULATOR"/>
    <property type="match status" value="1"/>
</dbReference>
<feature type="domain" description="HTH araC/xylS-type" evidence="4">
    <location>
        <begin position="172"/>
        <end position="272"/>
    </location>
</feature>
<dbReference type="InterPro" id="IPR018060">
    <property type="entry name" value="HTH_AraC"/>
</dbReference>
<keyword evidence="3" id="KW-0804">Transcription</keyword>
<evidence type="ECO:0000313" key="6">
    <source>
        <dbReference type="Proteomes" id="UP001296943"/>
    </source>
</evidence>
<keyword evidence="1" id="KW-0805">Transcription regulation</keyword>
<dbReference type="InterPro" id="IPR037923">
    <property type="entry name" value="HTH-like"/>
</dbReference>
<evidence type="ECO:0000259" key="4">
    <source>
        <dbReference type="PROSITE" id="PS01124"/>
    </source>
</evidence>
<accession>A0ABS2MWT1</accession>
<dbReference type="Gene3D" id="1.10.10.60">
    <property type="entry name" value="Homeodomain-like"/>
    <property type="match status" value="2"/>
</dbReference>
<dbReference type="SMART" id="SM00342">
    <property type="entry name" value="HTH_ARAC"/>
    <property type="match status" value="1"/>
</dbReference>
<dbReference type="EMBL" id="JAFBDR010000003">
    <property type="protein sequence ID" value="MBM7570354.1"/>
    <property type="molecule type" value="Genomic_DNA"/>
</dbReference>
<dbReference type="Pfam" id="PF12833">
    <property type="entry name" value="HTH_18"/>
    <property type="match status" value="1"/>
</dbReference>
<evidence type="ECO:0000256" key="2">
    <source>
        <dbReference type="ARBA" id="ARBA00023125"/>
    </source>
</evidence>
<organism evidence="5 6">
    <name type="scientific">Aquibacillus albus</name>
    <dbReference type="NCBI Taxonomy" id="1168171"/>
    <lineage>
        <taxon>Bacteria</taxon>
        <taxon>Bacillati</taxon>
        <taxon>Bacillota</taxon>
        <taxon>Bacilli</taxon>
        <taxon>Bacillales</taxon>
        <taxon>Bacillaceae</taxon>
        <taxon>Aquibacillus</taxon>
    </lineage>
</organism>
<comment type="caution">
    <text evidence="5">The sequence shown here is derived from an EMBL/GenBank/DDBJ whole genome shotgun (WGS) entry which is preliminary data.</text>
</comment>
<dbReference type="PROSITE" id="PS01124">
    <property type="entry name" value="HTH_ARAC_FAMILY_2"/>
    <property type="match status" value="1"/>
</dbReference>
<evidence type="ECO:0000256" key="3">
    <source>
        <dbReference type="ARBA" id="ARBA00023163"/>
    </source>
</evidence>
<dbReference type="Gene3D" id="2.60.120.280">
    <property type="entry name" value="Regulatory protein AraC"/>
    <property type="match status" value="1"/>
</dbReference>
<proteinExistence type="predicted"/>
<dbReference type="SUPFAM" id="SSF46689">
    <property type="entry name" value="Homeodomain-like"/>
    <property type="match status" value="2"/>
</dbReference>
<evidence type="ECO:0000256" key="1">
    <source>
        <dbReference type="ARBA" id="ARBA00023015"/>
    </source>
</evidence>
<keyword evidence="2" id="KW-0238">DNA-binding</keyword>
<sequence length="273" mass="31436">MKENRIVLTPMQGKPLPVYIETIGLNPNQEKIVRPNGYPHFHWLQTINGKGRFSINNQSYILHQHSGMLIRPNISHSYQSVSGKWETAYVTFNGKIIGDMLAHAGIKLDAFYQWESESPLTNDIITFINQTEKTTDVFGLQASTYMYHFLLTLNNYARSQKPIASEHLEKIHALIQWMHGNISNPNVGLNDFAAYLHLSPRNLNNLFRETFSMSPYAYFIDLRLRTAKQLLVESKNQTIKAVAKHVGFRSPSHFVATFRKHVGMPPEQFRKLH</sequence>
<dbReference type="PANTHER" id="PTHR43280:SF28">
    <property type="entry name" value="HTH-TYPE TRANSCRIPTIONAL ACTIVATOR RHAS"/>
    <property type="match status" value="1"/>
</dbReference>
<dbReference type="InterPro" id="IPR009057">
    <property type="entry name" value="Homeodomain-like_sf"/>
</dbReference>
<gene>
    <name evidence="5" type="ORF">JOC48_000832</name>
</gene>
<dbReference type="InterPro" id="IPR003313">
    <property type="entry name" value="AraC-bd"/>
</dbReference>
<evidence type="ECO:0000313" key="5">
    <source>
        <dbReference type="EMBL" id="MBM7570354.1"/>
    </source>
</evidence>
<dbReference type="RefSeq" id="WP_204497774.1">
    <property type="nucleotide sequence ID" value="NZ_JAFBDR010000003.1"/>
</dbReference>
<dbReference type="InterPro" id="IPR020449">
    <property type="entry name" value="Tscrpt_reg_AraC-type_HTH"/>
</dbReference>
<dbReference type="Pfam" id="PF02311">
    <property type="entry name" value="AraC_binding"/>
    <property type="match status" value="1"/>
</dbReference>
<keyword evidence="6" id="KW-1185">Reference proteome</keyword>